<feature type="compositionally biased region" description="Acidic residues" evidence="1">
    <location>
        <begin position="801"/>
        <end position="810"/>
    </location>
</feature>
<feature type="region of interest" description="Disordered" evidence="1">
    <location>
        <begin position="91"/>
        <end position="110"/>
    </location>
</feature>
<feature type="compositionally biased region" description="Basic and acidic residues" evidence="1">
    <location>
        <begin position="535"/>
        <end position="554"/>
    </location>
</feature>
<dbReference type="EMBL" id="JAZDUA010000421">
    <property type="protein sequence ID" value="KAK7792829.1"/>
    <property type="molecule type" value="Genomic_DNA"/>
</dbReference>
<dbReference type="PANTHER" id="PTHR48148:SF2">
    <property type="entry name" value="PA14 DOMAIN-CONTAINING PROTEIN"/>
    <property type="match status" value="1"/>
</dbReference>
<feature type="compositionally biased region" description="Pro residues" evidence="1">
    <location>
        <begin position="1279"/>
        <end position="1300"/>
    </location>
</feature>
<feature type="compositionally biased region" description="Basic and acidic residues" evidence="1">
    <location>
        <begin position="296"/>
        <end position="347"/>
    </location>
</feature>
<proteinExistence type="predicted"/>
<keyword evidence="2" id="KW-1133">Transmembrane helix</keyword>
<protein>
    <submittedName>
        <fullName evidence="3">Uncharacterized protein</fullName>
    </submittedName>
</protein>
<sequence>MNARGRSTEPGRGQKGTSRDSSVSSSGREVRCACQFFQTDSLLPERVTLVGRPPSRTSTGAMATQIGDHEYEPISPPPVPQAARLAMDPDVETELGSPRGPFARTDSDEKRERRYLRIPLDDELVMMPGDGDAEDAAMRSRELGDLNGTHDDEEEEAVAAAAAATAAAAAAAAAADEEDAELSAQEMQARMEERYFAATPTTTESRTDCDVNTSQLDSSGLEDLPLKRDARKKKSSPDATAEKQSQARGLQQRIRSQAGRIRTKLRSMSRPKFSMPERPKFNLPERPKFSMPSMPERPKFHLPERPKFNLPERPKFNLPERPKFSFPERPKFHLPERPKFNLPERPKFNLPQRPKLSMPTLSSLSRSSASSTHEKKKGTSSTRRPLRDRPSTLSSGSSSTKRTLFDFDLRTYPRIFDRKAKQADYATSSPKATRAQTPPPKMPSRRKGPVGSRWVHRFTDIKYADDENVPPKDLADEDVRMDISAEDLGAFEERPGSAHTESTTAFRDKDYGYAVTMEARPDQPAPAAAPESIPESDREQRSSGSSSDRRRAGVLEEIDSDEFFLREKGLSQEDVDVGRYLTSEIRDAFRSPVSALSQMDKYEYYDEEDVENLGQRYRGTPEREPTRPARTRSLRPRKRENRTQKTPSPTLEKDANFYNTFPPARPKRARRQIKAAADDQDEKEQLEENVDGEGEIVHEYAEKMDDLEADAEVEAVGLGDASPAVLKRASPAIEEDLMDDELAGEADEEPRSEQWSAAAQHEDLPSGEFPPLAPKRKHRSRRELQEDDVVLNGHYTKEDWLENVEAEIEVEEPRGEPDYIIPASPEEEGEAVPVPPKRGRRHGSRGASLADEDRTSRGASSLPSEREPSEHELAAAAALEAALDAAGGYASVDKQQQQQQPPRPERPRRPKPPRPPPPGRRRRSTGGPRLTTNDVSHFFSLPRRAIRAPPVRPVRNYSTLGPARPPRRRAPEHEYEQEQEQERKSAAYMEIEDAEARLRREEAEDAHGSARDLQSGDVIEKMKTRPLPPPPRPPRKAREAAETSLEAEESLLEERLVGVSAAAQPLGALSDAVFYARQEETAPFSQIEEDAHAAAMRELRELRALRDELAVGDAPLAAELDLELEEVSVATQTDPLPDDVCVEPDEPHEPHPMADASTETYPAKLEMSEIKRTVIEAPPPPPPPEPIVVEKPVPYYVMPDPDTEVELKAQRLQVSELDVERLNVGELQAQKILVSDIDGMTMQVAELSSKSGHLVVSGIELPSGFLQELVDSRVAAATPPAPAAPAPVPAPSLAPAPASSPAPSVEPTVQKSTASALQDSVLTSSPEIACESQAPSAAPVPTPAAAAAAPAPAAAAAPLAAPDAATAAAAAQIAAQLSAPFYLSHALHSLQGAPPEVLHSIIPEYFASLPRPSSRTRAYPASQRDLESEEEGAVSIPPSSRRRRHARPPAQRYSSDEEEEVAGADHPPPSRRPPRVAAQATAQAAAHAAPTAAPSAPAASQALALPADASVVELGRQLVQACHAVLLRAIRHTLQYANSQLHDQEDKRRDLQVALCLLLVLVAGLILLGCFGSGQQHHHHWDFFFPPSR</sequence>
<dbReference type="Proteomes" id="UP001378592">
    <property type="component" value="Unassembled WGS sequence"/>
</dbReference>
<keyword evidence="4" id="KW-1185">Reference proteome</keyword>
<feature type="compositionally biased region" description="Low complexity" evidence="1">
    <location>
        <begin position="356"/>
        <end position="371"/>
    </location>
</feature>
<feature type="compositionally biased region" description="Low complexity" evidence="1">
    <location>
        <begin position="158"/>
        <end position="174"/>
    </location>
</feature>
<feature type="compositionally biased region" description="Low complexity" evidence="1">
    <location>
        <begin position="1334"/>
        <end position="1343"/>
    </location>
</feature>
<feature type="region of interest" description="Disordered" evidence="1">
    <location>
        <begin position="418"/>
        <end position="453"/>
    </location>
</feature>
<name>A0AAN9V755_9ORTH</name>
<dbReference type="PANTHER" id="PTHR48148">
    <property type="entry name" value="KERATINOCYTE PROLINE-RICH PROTEIN"/>
    <property type="match status" value="1"/>
</dbReference>
<feature type="region of interest" description="Disordered" evidence="1">
    <location>
        <begin position="1"/>
        <end position="29"/>
    </location>
</feature>
<evidence type="ECO:0000313" key="4">
    <source>
        <dbReference type="Proteomes" id="UP001378592"/>
    </source>
</evidence>
<feature type="region of interest" description="Disordered" evidence="1">
    <location>
        <begin position="1412"/>
        <end position="1493"/>
    </location>
</feature>
<feature type="region of interest" description="Disordered" evidence="1">
    <location>
        <begin position="518"/>
        <end position="569"/>
    </location>
</feature>
<evidence type="ECO:0000256" key="2">
    <source>
        <dbReference type="SAM" id="Phobius"/>
    </source>
</evidence>
<feature type="region of interest" description="Disordered" evidence="1">
    <location>
        <begin position="607"/>
        <end position="695"/>
    </location>
</feature>
<feature type="region of interest" description="Disordered" evidence="1">
    <location>
        <begin position="719"/>
        <end position="1047"/>
    </location>
</feature>
<keyword evidence="2" id="KW-0812">Transmembrane</keyword>
<comment type="caution">
    <text evidence="3">The sequence shown here is derived from an EMBL/GenBank/DDBJ whole genome shotgun (WGS) entry which is preliminary data.</text>
</comment>
<feature type="region of interest" description="Disordered" evidence="1">
    <location>
        <begin position="125"/>
        <end position="400"/>
    </location>
</feature>
<feature type="compositionally biased region" description="Low complexity" evidence="1">
    <location>
        <begin position="1475"/>
        <end position="1493"/>
    </location>
</feature>
<feature type="compositionally biased region" description="Polar residues" evidence="1">
    <location>
        <begin position="425"/>
        <end position="436"/>
    </location>
</feature>
<feature type="compositionally biased region" description="Acidic residues" evidence="1">
    <location>
        <begin position="733"/>
        <end position="750"/>
    </location>
</feature>
<accession>A0AAN9V755</accession>
<feature type="compositionally biased region" description="Polar residues" evidence="1">
    <location>
        <begin position="1310"/>
        <end position="1326"/>
    </location>
</feature>
<evidence type="ECO:0000313" key="3">
    <source>
        <dbReference type="EMBL" id="KAK7792829.1"/>
    </source>
</evidence>
<feature type="transmembrane region" description="Helical" evidence="2">
    <location>
        <begin position="1551"/>
        <end position="1571"/>
    </location>
</feature>
<feature type="compositionally biased region" description="Low complexity" evidence="1">
    <location>
        <begin position="874"/>
        <end position="886"/>
    </location>
</feature>
<feature type="compositionally biased region" description="Basic and acidic residues" evidence="1">
    <location>
        <begin position="994"/>
        <end position="1010"/>
    </location>
</feature>
<feature type="compositionally biased region" description="Low complexity" evidence="1">
    <location>
        <begin position="391"/>
        <end position="400"/>
    </location>
</feature>
<keyword evidence="2" id="KW-0472">Membrane</keyword>
<reference evidence="3 4" key="1">
    <citation type="submission" date="2024-03" db="EMBL/GenBank/DDBJ databases">
        <title>The genome assembly and annotation of the cricket Gryllus longicercus Weissman &amp; Gray.</title>
        <authorList>
            <person name="Szrajer S."/>
            <person name="Gray D."/>
            <person name="Ylla G."/>
        </authorList>
    </citation>
    <scope>NUCLEOTIDE SEQUENCE [LARGE SCALE GENOMIC DNA]</scope>
    <source>
        <strain evidence="3">DAG 2021-001</strain>
        <tissue evidence="3">Whole body minus gut</tissue>
    </source>
</reference>
<feature type="compositionally biased region" description="Acidic residues" evidence="1">
    <location>
        <begin position="678"/>
        <end position="694"/>
    </location>
</feature>
<feature type="compositionally biased region" description="Basic residues" evidence="1">
    <location>
        <begin position="629"/>
        <end position="640"/>
    </location>
</feature>
<feature type="compositionally biased region" description="Basic and acidic residues" evidence="1">
    <location>
        <begin position="864"/>
        <end position="873"/>
    </location>
</feature>
<feature type="region of interest" description="Disordered" evidence="1">
    <location>
        <begin position="488"/>
        <end position="507"/>
    </location>
</feature>
<feature type="region of interest" description="Disordered" evidence="1">
    <location>
        <begin position="50"/>
        <end position="82"/>
    </location>
</feature>
<evidence type="ECO:0000256" key="1">
    <source>
        <dbReference type="SAM" id="MobiDB-lite"/>
    </source>
</evidence>
<feature type="compositionally biased region" description="Polar residues" evidence="1">
    <location>
        <begin position="242"/>
        <end position="255"/>
    </location>
</feature>
<feature type="compositionally biased region" description="Basic and acidic residues" evidence="1">
    <location>
        <begin position="969"/>
        <end position="985"/>
    </location>
</feature>
<feature type="compositionally biased region" description="Basic and acidic residues" evidence="1">
    <location>
        <begin position="275"/>
        <end position="288"/>
    </location>
</feature>
<feature type="compositionally biased region" description="Polar residues" evidence="1">
    <location>
        <begin position="199"/>
        <end position="218"/>
    </location>
</feature>
<feature type="region of interest" description="Disordered" evidence="1">
    <location>
        <begin position="1278"/>
        <end position="1343"/>
    </location>
</feature>
<gene>
    <name evidence="3" type="ORF">R5R35_006005</name>
</gene>
<feature type="compositionally biased region" description="Basic and acidic residues" evidence="1">
    <location>
        <begin position="136"/>
        <end position="150"/>
    </location>
</feature>
<organism evidence="3 4">
    <name type="scientific">Gryllus longicercus</name>
    <dbReference type="NCBI Taxonomy" id="2509291"/>
    <lineage>
        <taxon>Eukaryota</taxon>
        <taxon>Metazoa</taxon>
        <taxon>Ecdysozoa</taxon>
        <taxon>Arthropoda</taxon>
        <taxon>Hexapoda</taxon>
        <taxon>Insecta</taxon>
        <taxon>Pterygota</taxon>
        <taxon>Neoptera</taxon>
        <taxon>Polyneoptera</taxon>
        <taxon>Orthoptera</taxon>
        <taxon>Ensifera</taxon>
        <taxon>Gryllidea</taxon>
        <taxon>Grylloidea</taxon>
        <taxon>Gryllidae</taxon>
        <taxon>Gryllinae</taxon>
        <taxon>Gryllus</taxon>
    </lineage>
</organism>